<evidence type="ECO:0000313" key="2">
    <source>
        <dbReference type="Proteomes" id="UP000536773"/>
    </source>
</evidence>
<dbReference type="EMBL" id="JABBJH010000005">
    <property type="protein sequence ID" value="NMK38743.1"/>
    <property type="molecule type" value="Genomic_DNA"/>
</dbReference>
<gene>
    <name evidence="1" type="ORF">HG933_05035</name>
</gene>
<accession>A0A848ES07</accession>
<sequence>MQIEKIADTVSELEDVKRKFEENIQDDFGRSIVNSFFIPTLKNIKSLEEAIQTADGEERAVKEMLQKARAVI</sequence>
<dbReference type="AlphaFoldDB" id="A0A848ES07"/>
<protein>
    <submittedName>
        <fullName evidence="1">Uncharacterized protein</fullName>
    </submittedName>
</protein>
<evidence type="ECO:0000313" key="1">
    <source>
        <dbReference type="EMBL" id="NMK38743.1"/>
    </source>
</evidence>
<reference evidence="1 2" key="1">
    <citation type="submission" date="2020-04" db="EMBL/GenBank/DDBJ databases">
        <authorList>
            <person name="Hitch T.C.A."/>
            <person name="Wylensek D."/>
            <person name="Clavel T."/>
        </authorList>
    </citation>
    <scope>NUCLEOTIDE SEQUENCE [LARGE SCALE GENOMIC DNA]</scope>
    <source>
        <strain evidence="1 2">WCA-386-APC-2A</strain>
    </source>
</reference>
<comment type="caution">
    <text evidence="1">The sequence shown here is derived from an EMBL/GenBank/DDBJ whole genome shotgun (WGS) entry which is preliminary data.</text>
</comment>
<dbReference type="Proteomes" id="UP000536773">
    <property type="component" value="Unassembled WGS sequence"/>
</dbReference>
<proteinExistence type="predicted"/>
<dbReference type="RefSeq" id="WP_169013371.1">
    <property type="nucleotide sequence ID" value="NZ_CALZUV010000057.1"/>
</dbReference>
<organism evidence="1 2">
    <name type="scientific">Megasphaera elsdenii</name>
    <dbReference type="NCBI Taxonomy" id="907"/>
    <lineage>
        <taxon>Bacteria</taxon>
        <taxon>Bacillati</taxon>
        <taxon>Bacillota</taxon>
        <taxon>Negativicutes</taxon>
        <taxon>Veillonellales</taxon>
        <taxon>Veillonellaceae</taxon>
        <taxon>Megasphaera</taxon>
    </lineage>
</organism>
<name>A0A848ES07_MEGEL</name>